<dbReference type="RefSeq" id="WP_179717629.1">
    <property type="nucleotide sequence ID" value="NZ_BAABFH010000001.1"/>
</dbReference>
<feature type="compositionally biased region" description="Acidic residues" evidence="1">
    <location>
        <begin position="127"/>
        <end position="143"/>
    </location>
</feature>
<reference evidence="2 3" key="1">
    <citation type="submission" date="2020-07" db="EMBL/GenBank/DDBJ databases">
        <title>Sequencing the genomes of 1000 actinobacteria strains.</title>
        <authorList>
            <person name="Klenk H.-P."/>
        </authorList>
    </citation>
    <scope>NUCLEOTIDE SEQUENCE [LARGE SCALE GENOMIC DNA]</scope>
    <source>
        <strain evidence="2 3">DSM 44065</strain>
    </source>
</reference>
<gene>
    <name evidence="2" type="ORF">HNR68_000729</name>
</gene>
<evidence type="ECO:0000256" key="1">
    <source>
        <dbReference type="SAM" id="MobiDB-lite"/>
    </source>
</evidence>
<organism evidence="2 3">
    <name type="scientific">Saccharopolyspora hordei</name>
    <dbReference type="NCBI Taxonomy" id="1838"/>
    <lineage>
        <taxon>Bacteria</taxon>
        <taxon>Bacillati</taxon>
        <taxon>Actinomycetota</taxon>
        <taxon>Actinomycetes</taxon>
        <taxon>Pseudonocardiales</taxon>
        <taxon>Pseudonocardiaceae</taxon>
        <taxon>Saccharopolyspora</taxon>
    </lineage>
</organism>
<dbReference type="AlphaFoldDB" id="A0A853AG76"/>
<sequence>MSDLQPSERINEILRGIDGIVDSAHQAERTNPAARYDELLKQHGYTGIHDYLQKAGKPDALDRVESSTIRDYLDGTITPQTLVEQMSTNDHMVDLFSAVSQFINTDSTDEEPPQPADTQRPSTPTWAEDDGDFSDETWLEDGL</sequence>
<keyword evidence="3" id="KW-1185">Reference proteome</keyword>
<feature type="compositionally biased region" description="Polar residues" evidence="1">
    <location>
        <begin position="116"/>
        <end position="125"/>
    </location>
</feature>
<accession>A0A853AG76</accession>
<proteinExistence type="predicted"/>
<dbReference type="Proteomes" id="UP000587002">
    <property type="component" value="Unassembled WGS sequence"/>
</dbReference>
<dbReference type="EMBL" id="JACCFJ010000001">
    <property type="protein sequence ID" value="NYI82099.1"/>
    <property type="molecule type" value="Genomic_DNA"/>
</dbReference>
<feature type="region of interest" description="Disordered" evidence="1">
    <location>
        <begin position="104"/>
        <end position="143"/>
    </location>
</feature>
<comment type="caution">
    <text evidence="2">The sequence shown here is derived from an EMBL/GenBank/DDBJ whole genome shotgun (WGS) entry which is preliminary data.</text>
</comment>
<evidence type="ECO:0000313" key="2">
    <source>
        <dbReference type="EMBL" id="NYI82099.1"/>
    </source>
</evidence>
<protein>
    <submittedName>
        <fullName evidence="2">Uncharacterized protein</fullName>
    </submittedName>
</protein>
<evidence type="ECO:0000313" key="3">
    <source>
        <dbReference type="Proteomes" id="UP000587002"/>
    </source>
</evidence>
<name>A0A853AG76_9PSEU</name>